<name>A0A2K3K160_TRIPR</name>
<reference evidence="1 2" key="1">
    <citation type="journal article" date="2014" name="Am. J. Bot.">
        <title>Genome assembly and annotation for red clover (Trifolium pratense; Fabaceae).</title>
        <authorList>
            <person name="Istvanek J."/>
            <person name="Jaros M."/>
            <person name="Krenek A."/>
            <person name="Repkova J."/>
        </authorList>
    </citation>
    <scope>NUCLEOTIDE SEQUENCE [LARGE SCALE GENOMIC DNA]</scope>
    <source>
        <strain evidence="2">cv. Tatra</strain>
        <tissue evidence="1">Young leaves</tissue>
    </source>
</reference>
<evidence type="ECO:0000313" key="1">
    <source>
        <dbReference type="EMBL" id="PNX60031.1"/>
    </source>
</evidence>
<organism evidence="1 2">
    <name type="scientific">Trifolium pratense</name>
    <name type="common">Red clover</name>
    <dbReference type="NCBI Taxonomy" id="57577"/>
    <lineage>
        <taxon>Eukaryota</taxon>
        <taxon>Viridiplantae</taxon>
        <taxon>Streptophyta</taxon>
        <taxon>Embryophyta</taxon>
        <taxon>Tracheophyta</taxon>
        <taxon>Spermatophyta</taxon>
        <taxon>Magnoliopsida</taxon>
        <taxon>eudicotyledons</taxon>
        <taxon>Gunneridae</taxon>
        <taxon>Pentapetalae</taxon>
        <taxon>rosids</taxon>
        <taxon>fabids</taxon>
        <taxon>Fabales</taxon>
        <taxon>Fabaceae</taxon>
        <taxon>Papilionoideae</taxon>
        <taxon>50 kb inversion clade</taxon>
        <taxon>NPAAA clade</taxon>
        <taxon>Hologalegina</taxon>
        <taxon>IRL clade</taxon>
        <taxon>Trifolieae</taxon>
        <taxon>Trifolium</taxon>
    </lineage>
</organism>
<dbReference type="Proteomes" id="UP000236291">
    <property type="component" value="Unassembled WGS sequence"/>
</dbReference>
<dbReference type="EMBL" id="ASHM01081849">
    <property type="protein sequence ID" value="PNX60031.1"/>
    <property type="molecule type" value="Genomic_DNA"/>
</dbReference>
<dbReference type="AlphaFoldDB" id="A0A2K3K160"/>
<comment type="caution">
    <text evidence="1">The sequence shown here is derived from an EMBL/GenBank/DDBJ whole genome shotgun (WGS) entry which is preliminary data.</text>
</comment>
<proteinExistence type="predicted"/>
<feature type="non-terminal residue" evidence="1">
    <location>
        <position position="1"/>
    </location>
</feature>
<evidence type="ECO:0000313" key="2">
    <source>
        <dbReference type="Proteomes" id="UP000236291"/>
    </source>
</evidence>
<sequence>DSLLLLRLSSTFLRPSAPPPSHRLSTYGEQPMPSFLLDCNFNLVS</sequence>
<protein>
    <submittedName>
        <fullName evidence="1">Uncharacterized protein</fullName>
    </submittedName>
</protein>
<accession>A0A2K3K160</accession>
<gene>
    <name evidence="1" type="ORF">L195_g051717</name>
</gene>
<reference evidence="1 2" key="2">
    <citation type="journal article" date="2017" name="Front. Plant Sci.">
        <title>Gene Classification and Mining of Molecular Markers Useful in Red Clover (Trifolium pratense) Breeding.</title>
        <authorList>
            <person name="Istvanek J."/>
            <person name="Dluhosova J."/>
            <person name="Dluhos P."/>
            <person name="Patkova L."/>
            <person name="Nedelnik J."/>
            <person name="Repkova J."/>
        </authorList>
    </citation>
    <scope>NUCLEOTIDE SEQUENCE [LARGE SCALE GENOMIC DNA]</scope>
    <source>
        <strain evidence="2">cv. Tatra</strain>
        <tissue evidence="1">Young leaves</tissue>
    </source>
</reference>